<dbReference type="STRING" id="549789.NIES30_25295"/>
<name>A0A1U7IXU5_9CYAN</name>
<keyword evidence="3" id="KW-1185">Reference proteome</keyword>
<evidence type="ECO:0000313" key="3">
    <source>
        <dbReference type="Proteomes" id="UP000185557"/>
    </source>
</evidence>
<evidence type="ECO:0000313" key="2">
    <source>
        <dbReference type="EMBL" id="OKH43269.1"/>
    </source>
</evidence>
<protein>
    <recommendedName>
        <fullName evidence="1">Gp5/Type VI secretion system Vgr protein OB-fold domain-containing protein</fullName>
    </recommendedName>
</protein>
<dbReference type="SUPFAM" id="SSF69349">
    <property type="entry name" value="Phage fibre proteins"/>
    <property type="match status" value="1"/>
</dbReference>
<evidence type="ECO:0000259" key="1">
    <source>
        <dbReference type="Pfam" id="PF04717"/>
    </source>
</evidence>
<proteinExistence type="predicted"/>
<dbReference type="RefSeq" id="WP_073611229.1">
    <property type="nucleotide sequence ID" value="NZ_MRCG01000035.1"/>
</dbReference>
<dbReference type="OrthoDB" id="9762420at2"/>
<gene>
    <name evidence="2" type="ORF">NIES30_25295</name>
</gene>
<dbReference type="SUPFAM" id="SSF69255">
    <property type="entry name" value="gp5 N-terminal domain-like"/>
    <property type="match status" value="1"/>
</dbReference>
<dbReference type="Gene3D" id="2.40.50.230">
    <property type="entry name" value="Gp5 N-terminal domain"/>
    <property type="match status" value="1"/>
</dbReference>
<dbReference type="EMBL" id="MRCG01000035">
    <property type="protein sequence ID" value="OKH43269.1"/>
    <property type="molecule type" value="Genomic_DNA"/>
</dbReference>
<organism evidence="2 3">
    <name type="scientific">Phormidium tenue NIES-30</name>
    <dbReference type="NCBI Taxonomy" id="549789"/>
    <lineage>
        <taxon>Bacteria</taxon>
        <taxon>Bacillati</taxon>
        <taxon>Cyanobacteriota</taxon>
        <taxon>Cyanophyceae</taxon>
        <taxon>Oscillatoriophycideae</taxon>
        <taxon>Oscillatoriales</taxon>
        <taxon>Oscillatoriaceae</taxon>
        <taxon>Phormidium</taxon>
    </lineage>
</organism>
<sequence>MIGMNWLVPSETSPRFYGVAIGVVTSNKDPDHLARVKVKFPWLSGTDESHWARVLTPMAGKERGFYCLPEVGDEVLVAFDQGQAELPYILGGLWSQAQLPPETNQNDENNQRLFKSRSGLLVQLDDTKGSERITVQDKNGKNKIVIDAAGNEITITSEGDLTLQAQGNITLKSAKGDIALEGKNVTVKAKENYQLEVQQNCEISAKNNVEIKAQGNGALTANANLDLKANTNCTLKANVKATIEATAGLALTSPTGINLNNGALEVI</sequence>
<dbReference type="InterPro" id="IPR006531">
    <property type="entry name" value="Gp5/Vgr_OB"/>
</dbReference>
<accession>A0A1U7IXU5</accession>
<feature type="domain" description="Gp5/Type VI secretion system Vgr protein OB-fold" evidence="1">
    <location>
        <begin position="21"/>
        <end position="94"/>
    </location>
</feature>
<reference evidence="2 3" key="1">
    <citation type="submission" date="2016-11" db="EMBL/GenBank/DDBJ databases">
        <title>Draft Genome Sequences of Nine Cyanobacterial Strains from Diverse Habitats.</title>
        <authorList>
            <person name="Zhu T."/>
            <person name="Hou S."/>
            <person name="Lu X."/>
            <person name="Hess W.R."/>
        </authorList>
    </citation>
    <scope>NUCLEOTIDE SEQUENCE [LARGE SCALE GENOMIC DNA]</scope>
    <source>
        <strain evidence="2 3">NIES-30</strain>
    </source>
</reference>
<dbReference type="Proteomes" id="UP000185557">
    <property type="component" value="Unassembled WGS sequence"/>
</dbReference>
<dbReference type="InterPro" id="IPR037026">
    <property type="entry name" value="Vgr_OB-fold_dom_sf"/>
</dbReference>
<comment type="caution">
    <text evidence="2">The sequence shown here is derived from an EMBL/GenBank/DDBJ whole genome shotgun (WGS) entry which is preliminary data.</text>
</comment>
<dbReference type="Pfam" id="PF04717">
    <property type="entry name" value="Phage_base_V"/>
    <property type="match status" value="1"/>
</dbReference>
<dbReference type="AlphaFoldDB" id="A0A1U7IXU5"/>